<name>A0A9P6W9V0_RHOMI</name>
<evidence type="ECO:0000313" key="3">
    <source>
        <dbReference type="Proteomes" id="UP000777482"/>
    </source>
</evidence>
<dbReference type="PANTHER" id="PTHR34205">
    <property type="entry name" value="TRANSMEMBRANE PROTEIN"/>
    <property type="match status" value="1"/>
</dbReference>
<accession>A0A9P6W9V0</accession>
<keyword evidence="1" id="KW-0472">Membrane</keyword>
<evidence type="ECO:0000256" key="1">
    <source>
        <dbReference type="SAM" id="Phobius"/>
    </source>
</evidence>
<dbReference type="OrthoDB" id="5511466at2759"/>
<feature type="transmembrane region" description="Helical" evidence="1">
    <location>
        <begin position="50"/>
        <end position="71"/>
    </location>
</feature>
<dbReference type="AlphaFoldDB" id="A0A9P6W9V0"/>
<sequence length="146" mass="16767">MSNVGKKHTTVANPNHEPQAYSKSGYSTFKAFYPYYLGEHSNAICRRLHLIGTSIAVATLVRAVLGMIPLLDNDPLHRFAALRFGQEGWKSIRKLLLGGFLQGYVWAWIGHFFFEKNRPATFKHPLYSFLGDLTLWREVMTLQRRP</sequence>
<evidence type="ECO:0008006" key="4">
    <source>
        <dbReference type="Google" id="ProtNLM"/>
    </source>
</evidence>
<gene>
    <name evidence="2" type="ORF">C6P46_005516</name>
</gene>
<feature type="transmembrane region" description="Helical" evidence="1">
    <location>
        <begin position="91"/>
        <end position="114"/>
    </location>
</feature>
<protein>
    <recommendedName>
        <fullName evidence="4">DUF962 domain-containing protein</fullName>
    </recommendedName>
</protein>
<dbReference type="Proteomes" id="UP000777482">
    <property type="component" value="Unassembled WGS sequence"/>
</dbReference>
<comment type="caution">
    <text evidence="2">The sequence shown here is derived from an EMBL/GenBank/DDBJ whole genome shotgun (WGS) entry which is preliminary data.</text>
</comment>
<keyword evidence="1" id="KW-0812">Transmembrane</keyword>
<organism evidence="2 3">
    <name type="scientific">Rhodotorula mucilaginosa</name>
    <name type="common">Yeast</name>
    <name type="synonym">Rhodotorula rubra</name>
    <dbReference type="NCBI Taxonomy" id="5537"/>
    <lineage>
        <taxon>Eukaryota</taxon>
        <taxon>Fungi</taxon>
        <taxon>Dikarya</taxon>
        <taxon>Basidiomycota</taxon>
        <taxon>Pucciniomycotina</taxon>
        <taxon>Microbotryomycetes</taxon>
        <taxon>Sporidiobolales</taxon>
        <taxon>Sporidiobolaceae</taxon>
        <taxon>Rhodotorula</taxon>
    </lineage>
</organism>
<dbReference type="Pfam" id="PF06127">
    <property type="entry name" value="Mpo1-like"/>
    <property type="match status" value="1"/>
</dbReference>
<dbReference type="PANTHER" id="PTHR34205:SF2">
    <property type="entry name" value="DUF962 DOMAIN-CONTAINING PROTEIN"/>
    <property type="match status" value="1"/>
</dbReference>
<reference evidence="2 3" key="1">
    <citation type="submission" date="2020-11" db="EMBL/GenBank/DDBJ databases">
        <title>Kefir isolates.</title>
        <authorList>
            <person name="Marcisauskas S."/>
            <person name="Kim Y."/>
            <person name="Blasche S."/>
        </authorList>
    </citation>
    <scope>NUCLEOTIDE SEQUENCE [LARGE SCALE GENOMIC DNA]</scope>
    <source>
        <strain evidence="2 3">KR</strain>
    </source>
</reference>
<keyword evidence="3" id="KW-1185">Reference proteome</keyword>
<evidence type="ECO:0000313" key="2">
    <source>
        <dbReference type="EMBL" id="KAG0666163.1"/>
    </source>
</evidence>
<proteinExistence type="predicted"/>
<keyword evidence="1" id="KW-1133">Transmembrane helix</keyword>
<dbReference type="InterPro" id="IPR009305">
    <property type="entry name" value="Mpo1-like"/>
</dbReference>
<dbReference type="EMBL" id="PUHQ01000006">
    <property type="protein sequence ID" value="KAG0666163.1"/>
    <property type="molecule type" value="Genomic_DNA"/>
</dbReference>